<feature type="domain" description="Choice-of-anchor A" evidence="3">
    <location>
        <begin position="25"/>
        <end position="257"/>
    </location>
</feature>
<comment type="caution">
    <text evidence="4">The sequence shown here is derived from an EMBL/GenBank/DDBJ whole genome shotgun (WGS) entry which is preliminary data.</text>
</comment>
<dbReference type="Pfam" id="PF07589">
    <property type="entry name" value="PEP-CTERM"/>
    <property type="match status" value="1"/>
</dbReference>
<dbReference type="Pfam" id="PF20597">
    <property type="entry name" value="pAdhesive_15"/>
    <property type="match status" value="1"/>
</dbReference>
<dbReference type="NCBIfam" id="TIGR04215">
    <property type="entry name" value="choice_anch_A"/>
    <property type="match status" value="1"/>
</dbReference>
<feature type="domain" description="Ice-binding protein C-terminal" evidence="2">
    <location>
        <begin position="275"/>
        <end position="299"/>
    </location>
</feature>
<gene>
    <name evidence="4" type="ORF">FHS49_002314</name>
</gene>
<dbReference type="Proteomes" id="UP000549617">
    <property type="component" value="Unassembled WGS sequence"/>
</dbReference>
<feature type="signal peptide" evidence="1">
    <location>
        <begin position="1"/>
        <end position="22"/>
    </location>
</feature>
<keyword evidence="1" id="KW-0732">Signal</keyword>
<evidence type="ECO:0000259" key="3">
    <source>
        <dbReference type="Pfam" id="PF20597"/>
    </source>
</evidence>
<sequence length="309" mass="31013">MKRVIALAAVIGAFAAAAPARATQAIDYSVFTSGNLNVGNGTIRGNTAVGGDATFGNFNATSGLGNAANATDTIVVGGKLTANSGTVSHGNAVAGSLALPSWNIFSNGSARTGTGSIDFVAEAAALSYASTTLANTASNGSTLFQYGGLTFTGTNAAVNIFTVSGADLASTNNFNVNAPSGSLVIFNISGLSDQFSGGINLNGLASSNVLFNFFQATTLNLTNIAVKGTILAPNAALNFTNGNVDGQVLAKSIVGNGFDISNTRYAGTLARPTGAVPEPGTWAMMITGFGIVGFAMRRRRRAEGTLATA</sequence>
<dbReference type="EMBL" id="JACIJC010000003">
    <property type="protein sequence ID" value="MBB5686298.1"/>
    <property type="molecule type" value="Genomic_DNA"/>
</dbReference>
<organism evidence="4 5">
    <name type="scientific">Sphingobium boeckii</name>
    <dbReference type="NCBI Taxonomy" id="1082345"/>
    <lineage>
        <taxon>Bacteria</taxon>
        <taxon>Pseudomonadati</taxon>
        <taxon>Pseudomonadota</taxon>
        <taxon>Alphaproteobacteria</taxon>
        <taxon>Sphingomonadales</taxon>
        <taxon>Sphingomonadaceae</taxon>
        <taxon>Sphingobium</taxon>
    </lineage>
</organism>
<evidence type="ECO:0000259" key="2">
    <source>
        <dbReference type="Pfam" id="PF07589"/>
    </source>
</evidence>
<evidence type="ECO:0000313" key="4">
    <source>
        <dbReference type="EMBL" id="MBB5686298.1"/>
    </source>
</evidence>
<name>A0A7W9EEI5_9SPHN</name>
<evidence type="ECO:0000256" key="1">
    <source>
        <dbReference type="SAM" id="SignalP"/>
    </source>
</evidence>
<dbReference type="InterPro" id="IPR013424">
    <property type="entry name" value="Ice-binding_C"/>
</dbReference>
<evidence type="ECO:0000313" key="5">
    <source>
        <dbReference type="Proteomes" id="UP000549617"/>
    </source>
</evidence>
<feature type="chain" id="PRO_5031080976" evidence="1">
    <location>
        <begin position="23"/>
        <end position="309"/>
    </location>
</feature>
<accession>A0A7W9EEI5</accession>
<reference evidence="4 5" key="1">
    <citation type="submission" date="2020-08" db="EMBL/GenBank/DDBJ databases">
        <title>Genomic Encyclopedia of Type Strains, Phase IV (KMG-IV): sequencing the most valuable type-strain genomes for metagenomic binning, comparative biology and taxonomic classification.</title>
        <authorList>
            <person name="Goeker M."/>
        </authorList>
    </citation>
    <scope>NUCLEOTIDE SEQUENCE [LARGE SCALE GENOMIC DNA]</scope>
    <source>
        <strain evidence="4 5">DSM 25079</strain>
    </source>
</reference>
<dbReference type="NCBIfam" id="NF035944">
    <property type="entry name" value="PEPxxWA-CTERM"/>
    <property type="match status" value="1"/>
</dbReference>
<keyword evidence="5" id="KW-1185">Reference proteome</keyword>
<dbReference type="RefSeq" id="WP_184018647.1">
    <property type="nucleotide sequence ID" value="NZ_JACIJC010000003.1"/>
</dbReference>
<dbReference type="InterPro" id="IPR026588">
    <property type="entry name" value="Choice_anch_A"/>
</dbReference>
<dbReference type="AlphaFoldDB" id="A0A7W9EEI5"/>
<dbReference type="NCBIfam" id="TIGR02595">
    <property type="entry name" value="PEP_CTERM"/>
    <property type="match status" value="1"/>
</dbReference>
<proteinExistence type="predicted"/>
<protein>
    <submittedName>
        <fullName evidence="4">Choice-of-anchor A domain-containing protein</fullName>
    </submittedName>
</protein>